<dbReference type="EMBL" id="DF933830">
    <property type="protein sequence ID" value="GAM40052.1"/>
    <property type="molecule type" value="Genomic_DNA"/>
</dbReference>
<feature type="transmembrane region" description="Helical" evidence="8">
    <location>
        <begin position="497"/>
        <end position="517"/>
    </location>
</feature>
<feature type="transmembrane region" description="Helical" evidence="8">
    <location>
        <begin position="444"/>
        <end position="464"/>
    </location>
</feature>
<keyword evidence="5 8" id="KW-1133">Transmembrane helix</keyword>
<comment type="subcellular location">
    <subcellularLocation>
        <location evidence="1">Membrane</location>
        <topology evidence="1">Multi-pass membrane protein</topology>
    </subcellularLocation>
</comment>
<feature type="compositionally biased region" description="Basic and acidic residues" evidence="7">
    <location>
        <begin position="620"/>
        <end position="629"/>
    </location>
</feature>
<feature type="transmembrane region" description="Helical" evidence="8">
    <location>
        <begin position="749"/>
        <end position="767"/>
    </location>
</feature>
<dbReference type="Gene3D" id="1.20.1250.20">
    <property type="entry name" value="MFS general substrate transporter like domains"/>
    <property type="match status" value="1"/>
</dbReference>
<evidence type="ECO:0000256" key="7">
    <source>
        <dbReference type="SAM" id="MobiDB-lite"/>
    </source>
</evidence>
<evidence type="ECO:0000256" key="3">
    <source>
        <dbReference type="ARBA" id="ARBA00022448"/>
    </source>
</evidence>
<dbReference type="PANTHER" id="PTHR20772:SF2">
    <property type="entry name" value="PROTEIN FMP42"/>
    <property type="match status" value="1"/>
</dbReference>
<feature type="region of interest" description="Disordered" evidence="7">
    <location>
        <begin position="124"/>
        <end position="295"/>
    </location>
</feature>
<feature type="transmembrane region" description="Helical" evidence="8">
    <location>
        <begin position="833"/>
        <end position="851"/>
    </location>
</feature>
<evidence type="ECO:0000313" key="10">
    <source>
        <dbReference type="Proteomes" id="UP000053095"/>
    </source>
</evidence>
<dbReference type="PANTHER" id="PTHR20772">
    <property type="entry name" value="PROTEIN FMP42"/>
    <property type="match status" value="1"/>
</dbReference>
<keyword evidence="4 8" id="KW-0812">Transmembrane</keyword>
<feature type="transmembrane region" description="Helical" evidence="8">
    <location>
        <begin position="871"/>
        <end position="889"/>
    </location>
</feature>
<evidence type="ECO:0000256" key="6">
    <source>
        <dbReference type="ARBA" id="ARBA00023136"/>
    </source>
</evidence>
<keyword evidence="3" id="KW-0813">Transport</keyword>
<feature type="transmembrane region" description="Helical" evidence="8">
    <location>
        <begin position="386"/>
        <end position="409"/>
    </location>
</feature>
<organism evidence="9 10">
    <name type="scientific">Talaromyces pinophilus</name>
    <name type="common">Penicillium pinophilum</name>
    <dbReference type="NCBI Taxonomy" id="128442"/>
    <lineage>
        <taxon>Eukaryota</taxon>
        <taxon>Fungi</taxon>
        <taxon>Dikarya</taxon>
        <taxon>Ascomycota</taxon>
        <taxon>Pezizomycotina</taxon>
        <taxon>Eurotiomycetes</taxon>
        <taxon>Eurotiomycetidae</taxon>
        <taxon>Eurotiales</taxon>
        <taxon>Trichocomaceae</taxon>
        <taxon>Talaromyces</taxon>
        <taxon>Talaromyces sect. Talaromyces</taxon>
    </lineage>
</organism>
<dbReference type="Proteomes" id="UP000053095">
    <property type="component" value="Unassembled WGS sequence"/>
</dbReference>
<feature type="region of interest" description="Disordered" evidence="7">
    <location>
        <begin position="607"/>
        <end position="629"/>
    </location>
</feature>
<protein>
    <submittedName>
        <fullName evidence="9">Fmp42 homolog</fullName>
    </submittedName>
</protein>
<feature type="transmembrane region" description="Helical" evidence="8">
    <location>
        <begin position="470"/>
        <end position="490"/>
    </location>
</feature>
<feature type="transmembrane region" description="Helical" evidence="8">
    <location>
        <begin position="529"/>
        <end position="552"/>
    </location>
</feature>
<comment type="caution">
    <text evidence="9">The sequence shown here is derived from an EMBL/GenBank/DDBJ whole genome shotgun (WGS) entry which is preliminary data.</text>
</comment>
<dbReference type="GO" id="GO:0000329">
    <property type="term" value="C:fungal-type vacuole membrane"/>
    <property type="evidence" value="ECO:0007669"/>
    <property type="project" value="TreeGrafter"/>
</dbReference>
<feature type="region of interest" description="Disordered" evidence="7">
    <location>
        <begin position="316"/>
        <end position="337"/>
    </location>
</feature>
<comment type="similarity">
    <text evidence="2">Belongs to the SLC43A transporter (TC 2.A.1.44) family.</text>
</comment>
<evidence type="ECO:0000256" key="8">
    <source>
        <dbReference type="SAM" id="Phobius"/>
    </source>
</evidence>
<keyword evidence="10" id="KW-1185">Reference proteome</keyword>
<evidence type="ECO:0000256" key="1">
    <source>
        <dbReference type="ARBA" id="ARBA00004141"/>
    </source>
</evidence>
<feature type="region of interest" description="Disordered" evidence="7">
    <location>
        <begin position="907"/>
        <end position="926"/>
    </location>
</feature>
<feature type="compositionally biased region" description="Low complexity" evidence="7">
    <location>
        <begin position="223"/>
        <end position="238"/>
    </location>
</feature>
<keyword evidence="6 8" id="KW-0472">Membrane</keyword>
<feature type="transmembrane region" description="Helical" evidence="8">
    <location>
        <begin position="564"/>
        <end position="586"/>
    </location>
</feature>
<accession>A0A6V8HEX2</accession>
<dbReference type="SUPFAM" id="SSF103473">
    <property type="entry name" value="MFS general substrate transporter"/>
    <property type="match status" value="1"/>
</dbReference>
<evidence type="ECO:0000313" key="9">
    <source>
        <dbReference type="EMBL" id="GAM40052.1"/>
    </source>
</evidence>
<dbReference type="AlphaFoldDB" id="A0A6V8HEX2"/>
<dbReference type="InterPro" id="IPR036259">
    <property type="entry name" value="MFS_trans_sf"/>
</dbReference>
<name>A0A6V8HEX2_TALPI</name>
<feature type="compositionally biased region" description="Basic and acidic residues" evidence="7">
    <location>
        <begin position="172"/>
        <end position="189"/>
    </location>
</feature>
<feature type="transmembrane region" description="Helical" evidence="8">
    <location>
        <begin position="708"/>
        <end position="728"/>
    </location>
</feature>
<proteinExistence type="inferred from homology"/>
<feature type="compositionally biased region" description="Acidic residues" evidence="7">
    <location>
        <begin position="608"/>
        <end position="619"/>
    </location>
</feature>
<evidence type="ECO:0000256" key="5">
    <source>
        <dbReference type="ARBA" id="ARBA00022989"/>
    </source>
</evidence>
<reference evidence="10" key="1">
    <citation type="journal article" date="2015" name="Genome Announc.">
        <title>Draft genome sequence of Talaromyces cellulolyticus strain Y-94, a source of lignocellulosic biomass-degrading enzymes.</title>
        <authorList>
            <person name="Fujii T."/>
            <person name="Koike H."/>
            <person name="Sawayama S."/>
            <person name="Yano S."/>
            <person name="Inoue H."/>
        </authorList>
    </citation>
    <scope>NUCLEOTIDE SEQUENCE [LARGE SCALE GENOMIC DNA]</scope>
    <source>
        <strain evidence="10">Y-94</strain>
    </source>
</reference>
<evidence type="ECO:0000256" key="4">
    <source>
        <dbReference type="ARBA" id="ARBA00022692"/>
    </source>
</evidence>
<evidence type="ECO:0000256" key="2">
    <source>
        <dbReference type="ARBA" id="ARBA00006595"/>
    </source>
</evidence>
<feature type="compositionally biased region" description="Low complexity" evidence="7">
    <location>
        <begin position="286"/>
        <end position="295"/>
    </location>
</feature>
<gene>
    <name evidence="9" type="ORF">TCE0_034r12094</name>
</gene>
<feature type="transmembrane region" description="Helical" evidence="8">
    <location>
        <begin position="779"/>
        <end position="812"/>
    </location>
</feature>
<sequence>MQTTALPAEVHRLTLFVITPPQPAHASIAILSMNEPIASKTVAQHQSREISAIMQTNLVTVEDVIALTAGIIVRVHMATVQMYDPALGQVLAIHHQGKQPLRHRQLEFRCDRKQQAFEIETLRQNDCLPRPSRPPRRHSHDATSPMADDSDTSPDNSRKTHRYHRYAAPRTKFHEDMFDDTPRPGRKADQPLPYEINPNIMANIPRVHVKYDGSPTEPRASKRGSGSSGSERTRSSSNGSGGGGGRVSYLESWEHHPPPFIRRPSFGDGAASGDEESVNWHSRTQSPDPHFFPSSLPSSFPSRAVRHRLSFNPVAGRGWAHSSATEPDEEQRPLFRSDISPDLTIRDAGPARLAEEGIAAEDVFQDPKWATAETTPAFEVNSGKRILQVIVAVIYCLLAAGPVFGFAAIKPIFIREGVYRNRCTSEELEHGFGLCYGQETRLNLMFTIAAVATNICALPVGTLLDTYGPRVSGIVGSVLIAIGAFLLAVASKIPFDVYIPGYLFLALGGPFVFISSFQLSNAFPSRSGLILSLLTGAFDASSALFLIFRIINEKTEGAFTVQKFFTVYLVVPVFILLAELFVMPGASYKTAGELVLQAEQVIVAEANDTVDESLPEPDEAERQRESRRAERQDIVNNIQGLLEGSANRKIDDIIFHESAPEAANYQTHESIQKPDTQPPALNDNKHRSGGVWGAMHGASALQQISSPWFILITVFTVLQMLRINYFVATVRSQYDYLLGSPELARQLNEFFDLALPVGGLIAIPFIGTVLDNASTAMVLFALVTTSTLIGILGCIPGSIGFGYANVILFVAYRPFYYTAVSDYVAKVFGFQTFGKVYGLVIALAGICNFLQTGLDALTFKVFDRNPTPANVVLTALVAVVGFFLVTYVSSKARALAHSQTDVTGEEQALLSEGQNGRQNGGSYGTV</sequence>
<dbReference type="InterPro" id="IPR052599">
    <property type="entry name" value="SLC43A_AATransporter"/>
</dbReference>